<dbReference type="Pfam" id="PF01078">
    <property type="entry name" value="Mg_chelatase"/>
    <property type="match status" value="1"/>
</dbReference>
<gene>
    <name evidence="5" type="ORF">C9I89_20030</name>
</gene>
<dbReference type="InterPro" id="IPR025158">
    <property type="entry name" value="Mg_chelat-rel_C"/>
</dbReference>
<dbReference type="PROSITE" id="PS50051">
    <property type="entry name" value="MCM_2"/>
    <property type="match status" value="1"/>
</dbReference>
<dbReference type="GO" id="GO:0005524">
    <property type="term" value="F:ATP binding"/>
    <property type="evidence" value="ECO:0007669"/>
    <property type="project" value="UniProtKB-KW"/>
</dbReference>
<dbReference type="Gene3D" id="3.40.50.300">
    <property type="entry name" value="P-loop containing nucleotide triphosphate hydrolases"/>
    <property type="match status" value="1"/>
</dbReference>
<keyword evidence="6" id="KW-1185">Reference proteome</keyword>
<dbReference type="InterPro" id="IPR045006">
    <property type="entry name" value="CHLI-like"/>
</dbReference>
<dbReference type="PROSITE" id="PS00676">
    <property type="entry name" value="SIGMA54_INTERACT_2"/>
    <property type="match status" value="1"/>
</dbReference>
<dbReference type="InterPro" id="IPR000523">
    <property type="entry name" value="Mg_chelatse_chII-like_cat_dom"/>
</dbReference>
<evidence type="ECO:0000313" key="5">
    <source>
        <dbReference type="EMBL" id="PSW01420.1"/>
    </source>
</evidence>
<dbReference type="SUPFAM" id="SSF54211">
    <property type="entry name" value="Ribosomal protein S5 domain 2-like"/>
    <property type="match status" value="1"/>
</dbReference>
<keyword evidence="5" id="KW-0378">Hydrolase</keyword>
<comment type="caution">
    <text evidence="5">The sequence shown here is derived from an EMBL/GenBank/DDBJ whole genome shotgun (WGS) entry which is preliminary data.</text>
</comment>
<accession>A0A2T3MSZ1</accession>
<evidence type="ECO:0000313" key="6">
    <source>
        <dbReference type="Proteomes" id="UP000240904"/>
    </source>
</evidence>
<name>A0A2T3MSZ1_9GAMM</name>
<dbReference type="SMART" id="SM00382">
    <property type="entry name" value="AAA"/>
    <property type="match status" value="1"/>
</dbReference>
<dbReference type="OrthoDB" id="9813147at2"/>
<dbReference type="Pfam" id="PF13335">
    <property type="entry name" value="Mg_chelatase_C"/>
    <property type="match status" value="1"/>
</dbReference>
<evidence type="ECO:0000256" key="1">
    <source>
        <dbReference type="ARBA" id="ARBA00006354"/>
    </source>
</evidence>
<evidence type="ECO:0000259" key="4">
    <source>
        <dbReference type="PROSITE" id="PS50051"/>
    </source>
</evidence>
<dbReference type="RefSeq" id="WP_107285099.1">
    <property type="nucleotide sequence ID" value="NZ_PYMC01000021.1"/>
</dbReference>
<dbReference type="AlphaFoldDB" id="A0A2T3MSZ1"/>
<keyword evidence="2" id="KW-0547">Nucleotide-binding</keyword>
<dbReference type="GO" id="GO:0008233">
    <property type="term" value="F:peptidase activity"/>
    <property type="evidence" value="ECO:0007669"/>
    <property type="project" value="UniProtKB-KW"/>
</dbReference>
<feature type="domain" description="MCM C-terminal AAA(+) ATPase" evidence="4">
    <location>
        <begin position="292"/>
        <end position="385"/>
    </location>
</feature>
<dbReference type="InterPro" id="IPR014721">
    <property type="entry name" value="Ribsml_uS5_D2-typ_fold_subgr"/>
</dbReference>
<dbReference type="EMBL" id="PYMC01000021">
    <property type="protein sequence ID" value="PSW01420.1"/>
    <property type="molecule type" value="Genomic_DNA"/>
</dbReference>
<comment type="similarity">
    <text evidence="1">Belongs to the Mg-chelatase subunits D/I family. ComM subfamily.</text>
</comment>
<dbReference type="InterPro" id="IPR001208">
    <property type="entry name" value="MCM_dom"/>
</dbReference>
<dbReference type="InterPro" id="IPR020568">
    <property type="entry name" value="Ribosomal_Su5_D2-typ_SF"/>
</dbReference>
<proteinExistence type="inferred from homology"/>
<reference evidence="5 6" key="1">
    <citation type="submission" date="2018-03" db="EMBL/GenBank/DDBJ databases">
        <title>Whole genome sequencing of Histamine producing bacteria.</title>
        <authorList>
            <person name="Butler K."/>
        </authorList>
    </citation>
    <scope>NUCLEOTIDE SEQUENCE [LARGE SCALE GENOMIC DNA]</scope>
    <source>
        <strain evidence="5 6">DSM 16190</strain>
    </source>
</reference>
<dbReference type="NCBIfam" id="TIGR00368">
    <property type="entry name" value="YifB family Mg chelatase-like AAA ATPase"/>
    <property type="match status" value="1"/>
</dbReference>
<protein>
    <submittedName>
        <fullName evidence="5">ATP-dependent protease</fullName>
    </submittedName>
</protein>
<organism evidence="5 6">
    <name type="scientific">Photobacterium lipolyticum</name>
    <dbReference type="NCBI Taxonomy" id="266810"/>
    <lineage>
        <taxon>Bacteria</taxon>
        <taxon>Pseudomonadati</taxon>
        <taxon>Pseudomonadota</taxon>
        <taxon>Gammaproteobacteria</taxon>
        <taxon>Vibrionales</taxon>
        <taxon>Vibrionaceae</taxon>
        <taxon>Photobacterium</taxon>
    </lineage>
</organism>
<evidence type="ECO:0000256" key="2">
    <source>
        <dbReference type="ARBA" id="ARBA00022741"/>
    </source>
</evidence>
<dbReference type="InterPro" id="IPR025943">
    <property type="entry name" value="Sigma_54_int_dom_ATP-bd_2"/>
</dbReference>
<dbReference type="PANTHER" id="PTHR32039">
    <property type="entry name" value="MAGNESIUM-CHELATASE SUBUNIT CHLI"/>
    <property type="match status" value="1"/>
</dbReference>
<dbReference type="InterPro" id="IPR004482">
    <property type="entry name" value="Mg_chelat-rel"/>
</dbReference>
<evidence type="ECO:0000256" key="3">
    <source>
        <dbReference type="ARBA" id="ARBA00022840"/>
    </source>
</evidence>
<dbReference type="InterPro" id="IPR027417">
    <property type="entry name" value="P-loop_NTPase"/>
</dbReference>
<dbReference type="InterPro" id="IPR003593">
    <property type="entry name" value="AAA+_ATPase"/>
</dbReference>
<dbReference type="PANTHER" id="PTHR32039:SF7">
    <property type="entry name" value="COMPETENCE PROTEIN COMM"/>
    <property type="match status" value="1"/>
</dbReference>
<dbReference type="Pfam" id="PF13541">
    <property type="entry name" value="ChlI"/>
    <property type="match status" value="1"/>
</dbReference>
<dbReference type="Proteomes" id="UP000240904">
    <property type="component" value="Unassembled WGS sequence"/>
</dbReference>
<dbReference type="PRINTS" id="PR01657">
    <property type="entry name" value="MCMFAMILY"/>
</dbReference>
<dbReference type="GO" id="GO:0006508">
    <property type="term" value="P:proteolysis"/>
    <property type="evidence" value="ECO:0007669"/>
    <property type="project" value="UniProtKB-KW"/>
</dbReference>
<keyword evidence="5" id="KW-0645">Protease</keyword>
<dbReference type="NCBIfam" id="NF007365">
    <property type="entry name" value="PRK09862.1"/>
    <property type="match status" value="1"/>
</dbReference>
<dbReference type="Gene3D" id="3.30.230.10">
    <property type="match status" value="1"/>
</dbReference>
<dbReference type="SUPFAM" id="SSF52540">
    <property type="entry name" value="P-loop containing nucleoside triphosphate hydrolases"/>
    <property type="match status" value="1"/>
</dbReference>
<sequence>MPLAIVHSRACVGVDAPAVTVEVHLSNGMPAFNLVGLPETTVKEARDRVRSAIVNTNFEFPSRRITVNLAPADLPKEGGRFDLPIALGILAASGQIPANKLQDYEFLGELALSGELRKVKGALPAALAAMKARRCLVVPDDNGDQVALVGKEQHKSAAGLLTVCAHLCGQQQLQLHYRSEAEIGLEEPDFSRDMQDIIGQQQGKRALEIAAAGSHNLLFLGPPGTGKTMLASRLCDLLPEMDHEEALETAAVASLTQQTLHEGNWLKRPFRTPHHSSSMAALVGGGSVPKPGEISLAHNGILFLDEMPEFDRKALDSLREPLESGEIVISRATSKTCFPARFQLIGALNPSPTGYYEGNQTRTNPQAILRYLGRLSGPLLDRFDMSIEIPALPRGTLAEGGDRGEPSEVIKRRVFQARQVMLARGGKVNALLSTRELDRYCALAKADAQFLETALHQLGLSVRAYHRIIKVARTIADLAGKEQIERGHLAEALGYRSMDRLLKRLTAQVI</sequence>
<keyword evidence="3" id="KW-0067">ATP-binding</keyword>
<dbReference type="GO" id="GO:0003677">
    <property type="term" value="F:DNA binding"/>
    <property type="evidence" value="ECO:0007669"/>
    <property type="project" value="InterPro"/>
</dbReference>